<reference evidence="1" key="1">
    <citation type="submission" date="2021-06" db="EMBL/GenBank/DDBJ databases">
        <authorList>
            <person name="Kallberg Y."/>
            <person name="Tangrot J."/>
            <person name="Rosling A."/>
        </authorList>
    </citation>
    <scope>NUCLEOTIDE SEQUENCE</scope>
    <source>
        <strain evidence="1">MA461A</strain>
    </source>
</reference>
<accession>A0ACA9SQR4</accession>
<evidence type="ECO:0000313" key="2">
    <source>
        <dbReference type="Proteomes" id="UP000789920"/>
    </source>
</evidence>
<evidence type="ECO:0000313" key="1">
    <source>
        <dbReference type="EMBL" id="CAG8845260.1"/>
    </source>
</evidence>
<dbReference type="Proteomes" id="UP000789920">
    <property type="component" value="Unassembled WGS sequence"/>
</dbReference>
<protein>
    <submittedName>
        <fullName evidence="1">33752_t:CDS:1</fullName>
    </submittedName>
</protein>
<sequence>KRNQSLSPQPKGSWARLWARSCDNDHQTSNQSQPQNNQPHNDQTKSYNDHHDH</sequence>
<organism evidence="1 2">
    <name type="scientific">Racocetra persica</name>
    <dbReference type="NCBI Taxonomy" id="160502"/>
    <lineage>
        <taxon>Eukaryota</taxon>
        <taxon>Fungi</taxon>
        <taxon>Fungi incertae sedis</taxon>
        <taxon>Mucoromycota</taxon>
        <taxon>Glomeromycotina</taxon>
        <taxon>Glomeromycetes</taxon>
        <taxon>Diversisporales</taxon>
        <taxon>Gigasporaceae</taxon>
        <taxon>Racocetra</taxon>
    </lineage>
</organism>
<dbReference type="EMBL" id="CAJVQC010145919">
    <property type="protein sequence ID" value="CAG8845260.1"/>
    <property type="molecule type" value="Genomic_DNA"/>
</dbReference>
<feature type="non-terminal residue" evidence="1">
    <location>
        <position position="53"/>
    </location>
</feature>
<feature type="non-terminal residue" evidence="1">
    <location>
        <position position="1"/>
    </location>
</feature>
<gene>
    <name evidence="1" type="ORF">RPERSI_LOCUS33587</name>
</gene>
<comment type="caution">
    <text evidence="1">The sequence shown here is derived from an EMBL/GenBank/DDBJ whole genome shotgun (WGS) entry which is preliminary data.</text>
</comment>
<keyword evidence="2" id="KW-1185">Reference proteome</keyword>
<proteinExistence type="predicted"/>
<name>A0ACA9SQR4_9GLOM</name>